<keyword evidence="2 3" id="KW-0802">TPR repeat</keyword>
<evidence type="ECO:0000313" key="4">
    <source>
        <dbReference type="EMBL" id="USR92174.1"/>
    </source>
</evidence>
<dbReference type="Proteomes" id="UP001056708">
    <property type="component" value="Chromosome"/>
</dbReference>
<feature type="repeat" description="TPR" evidence="3">
    <location>
        <begin position="500"/>
        <end position="533"/>
    </location>
</feature>
<feature type="repeat" description="TPR" evidence="3">
    <location>
        <begin position="432"/>
        <end position="465"/>
    </location>
</feature>
<evidence type="ECO:0000256" key="3">
    <source>
        <dbReference type="PROSITE-ProRule" id="PRU00339"/>
    </source>
</evidence>
<dbReference type="Gene3D" id="1.25.40.10">
    <property type="entry name" value="Tetratricopeptide repeat domain"/>
    <property type="match status" value="4"/>
</dbReference>
<feature type="repeat" description="TPR" evidence="3">
    <location>
        <begin position="466"/>
        <end position="499"/>
    </location>
</feature>
<accession>A0ABY5ASI1</accession>
<reference evidence="4" key="1">
    <citation type="submission" date="2022-06" db="EMBL/GenBank/DDBJ databases">
        <title>Genome sequence of Phormidium yuhuli AB48 isolated from an industrial photobioreactor environment.</title>
        <authorList>
            <person name="Qiu Y."/>
            <person name="Noonan A.J.C."/>
            <person name="Dofher K."/>
            <person name="Koch M."/>
            <person name="Kieft B."/>
            <person name="Lin X."/>
            <person name="Ziels R.M."/>
            <person name="Hallam S.J."/>
        </authorList>
    </citation>
    <scope>NUCLEOTIDE SEQUENCE</scope>
    <source>
        <strain evidence="4">AB48</strain>
    </source>
</reference>
<keyword evidence="1" id="KW-0677">Repeat</keyword>
<feature type="repeat" description="TPR" evidence="3">
    <location>
        <begin position="364"/>
        <end position="397"/>
    </location>
</feature>
<feature type="repeat" description="TPR" evidence="3">
    <location>
        <begin position="330"/>
        <end position="363"/>
    </location>
</feature>
<name>A0ABY5ASI1_9CYAN</name>
<dbReference type="SUPFAM" id="SSF48452">
    <property type="entry name" value="TPR-like"/>
    <property type="match status" value="1"/>
</dbReference>
<sequence>MNVEDLISWDEAELEPESQEEVLRLLLRAIANNEGAGFCFVQASPQQGETVLQRLKSKFRRVSVLDLNRQSQSLYPEAMERWQRERFDVLVVRGLDQAILGYEDTKRALGWETHDLHQYDPRDIPAILSHLNQVRECWRDNLRSAVVFIIPPFVIRYLILRCPDFYDWRLGTFILPKNEEMYQEQLNNWMRISSLNEYMELPKALRLEKIRELRDSLEDDNLTDIQKAKLAQKQGWLFQINNDYSLALSCYNKSIKFNSFDSEIWKDHALNLYFLERWEEAVASLDKSLGYQPDNSLAWFGRGVCLGWMKRRKEALASYDKALEYKPDNYHAWYERGVCLGWMKRRKEALASYDKALEYEPDNYHAWCERGLCLMKLGRRKEALASYDKALEYEPEYYRAWFGRGVCLMKPRRRREALASYDKALEYQPEYSQAWCWRGVCLMKLRRRKEALASYDKALEYQPEYSQAWCWRGVCLMKLRRQKEALASYNKALEYQPEDYRAWFERGKCLRALERSEEAIASFQKALNNKPNIYFACLIRIILLFTRK</sequence>
<feature type="repeat" description="TPR" evidence="3">
    <location>
        <begin position="398"/>
        <end position="431"/>
    </location>
</feature>
<evidence type="ECO:0000256" key="1">
    <source>
        <dbReference type="ARBA" id="ARBA00022737"/>
    </source>
</evidence>
<dbReference type="PANTHER" id="PTHR44943">
    <property type="entry name" value="CELLULOSE SYNTHASE OPERON PROTEIN C"/>
    <property type="match status" value="1"/>
</dbReference>
<dbReference type="InterPro" id="IPR051685">
    <property type="entry name" value="Ycf3/AcsC/BcsC/TPR_MFPF"/>
</dbReference>
<dbReference type="PANTHER" id="PTHR44943:SF8">
    <property type="entry name" value="TPR REPEAT-CONTAINING PROTEIN MJ0263"/>
    <property type="match status" value="1"/>
</dbReference>
<protein>
    <submittedName>
        <fullName evidence="4">Tetratricopeptide repeat protein</fullName>
    </submittedName>
</protein>
<dbReference type="InterPro" id="IPR011990">
    <property type="entry name" value="TPR-like_helical_dom_sf"/>
</dbReference>
<gene>
    <name evidence="4" type="ORF">NEA10_05465</name>
</gene>
<dbReference type="InterPro" id="IPR019734">
    <property type="entry name" value="TPR_rpt"/>
</dbReference>
<dbReference type="RefSeq" id="WP_252664246.1">
    <property type="nucleotide sequence ID" value="NZ_CP098611.1"/>
</dbReference>
<dbReference type="Pfam" id="PF13181">
    <property type="entry name" value="TPR_8"/>
    <property type="match status" value="1"/>
</dbReference>
<dbReference type="Pfam" id="PF13432">
    <property type="entry name" value="TPR_16"/>
    <property type="match status" value="1"/>
</dbReference>
<proteinExistence type="predicted"/>
<evidence type="ECO:0000313" key="5">
    <source>
        <dbReference type="Proteomes" id="UP001056708"/>
    </source>
</evidence>
<dbReference type="EMBL" id="CP098611">
    <property type="protein sequence ID" value="USR92174.1"/>
    <property type="molecule type" value="Genomic_DNA"/>
</dbReference>
<dbReference type="PROSITE" id="PS50293">
    <property type="entry name" value="TPR_REGION"/>
    <property type="match status" value="1"/>
</dbReference>
<dbReference type="Pfam" id="PF00515">
    <property type="entry name" value="TPR_1"/>
    <property type="match status" value="4"/>
</dbReference>
<dbReference type="PROSITE" id="PS50005">
    <property type="entry name" value="TPR"/>
    <property type="match status" value="7"/>
</dbReference>
<evidence type="ECO:0000256" key="2">
    <source>
        <dbReference type="ARBA" id="ARBA00022803"/>
    </source>
</evidence>
<keyword evidence="5" id="KW-1185">Reference proteome</keyword>
<feature type="repeat" description="TPR" evidence="3">
    <location>
        <begin position="296"/>
        <end position="329"/>
    </location>
</feature>
<organism evidence="4 5">
    <name type="scientific">Phormidium yuhuli AB48</name>
    <dbReference type="NCBI Taxonomy" id="2940671"/>
    <lineage>
        <taxon>Bacteria</taxon>
        <taxon>Bacillati</taxon>
        <taxon>Cyanobacteriota</taxon>
        <taxon>Cyanophyceae</taxon>
        <taxon>Oscillatoriophycideae</taxon>
        <taxon>Oscillatoriales</taxon>
        <taxon>Oscillatoriaceae</taxon>
        <taxon>Phormidium</taxon>
        <taxon>Phormidium yuhuli</taxon>
    </lineage>
</organism>
<dbReference type="SMART" id="SM00028">
    <property type="entry name" value="TPR"/>
    <property type="match status" value="9"/>
</dbReference>